<evidence type="ECO:0000313" key="1">
    <source>
        <dbReference type="EMBL" id="CAL4253463.1"/>
    </source>
</evidence>
<organism evidence="1 2">
    <name type="scientific">Meganyctiphanes norvegica</name>
    <name type="common">Northern krill</name>
    <name type="synonym">Thysanopoda norvegica</name>
    <dbReference type="NCBI Taxonomy" id="48144"/>
    <lineage>
        <taxon>Eukaryota</taxon>
        <taxon>Metazoa</taxon>
        <taxon>Ecdysozoa</taxon>
        <taxon>Arthropoda</taxon>
        <taxon>Crustacea</taxon>
        <taxon>Multicrustacea</taxon>
        <taxon>Malacostraca</taxon>
        <taxon>Eumalacostraca</taxon>
        <taxon>Eucarida</taxon>
        <taxon>Euphausiacea</taxon>
        <taxon>Euphausiidae</taxon>
        <taxon>Meganyctiphanes</taxon>
    </lineage>
</organism>
<keyword evidence="2" id="KW-1185">Reference proteome</keyword>
<accession>A0AAV2SYM1</accession>
<dbReference type="Gene3D" id="3.60.20.10">
    <property type="entry name" value="Glutamine Phosphoribosylpyrophosphate, subunit 1, domain 1"/>
    <property type="match status" value="1"/>
</dbReference>
<dbReference type="EMBL" id="CAXKWB010179343">
    <property type="protein sequence ID" value="CAL4253463.1"/>
    <property type="molecule type" value="Genomic_DNA"/>
</dbReference>
<evidence type="ECO:0000313" key="2">
    <source>
        <dbReference type="Proteomes" id="UP001497623"/>
    </source>
</evidence>
<gene>
    <name evidence="1" type="ORF">MNOR_LOCUS41921</name>
</gene>
<proteinExistence type="predicted"/>
<dbReference type="Proteomes" id="UP001497623">
    <property type="component" value="Unassembled WGS sequence"/>
</dbReference>
<name>A0AAV2SYM1_MEGNR</name>
<feature type="non-terminal residue" evidence="1">
    <location>
        <position position="112"/>
    </location>
</feature>
<dbReference type="AlphaFoldDB" id="A0AAV2SYM1"/>
<sequence>MLVGGSFCSVWPMMHRKQITIAGYKVECKLETKVMLHKIKHYGSLELDSSPKKIIYLVHDEVKDKHFQLELSWICAESDNKHKIVPKDVYQEAEKYAKDALQEDSSDEDEDM</sequence>
<dbReference type="InterPro" id="IPR029055">
    <property type="entry name" value="Ntn_hydrolases_N"/>
</dbReference>
<protein>
    <submittedName>
        <fullName evidence="1">Uncharacterized protein</fullName>
    </submittedName>
</protein>
<comment type="caution">
    <text evidence="1">The sequence shown here is derived from an EMBL/GenBank/DDBJ whole genome shotgun (WGS) entry which is preliminary data.</text>
</comment>
<reference evidence="1 2" key="1">
    <citation type="submission" date="2024-05" db="EMBL/GenBank/DDBJ databases">
        <authorList>
            <person name="Wallberg A."/>
        </authorList>
    </citation>
    <scope>NUCLEOTIDE SEQUENCE [LARGE SCALE GENOMIC DNA]</scope>
</reference>